<dbReference type="PATRIC" id="fig|285473.5.peg.1396"/>
<keyword evidence="2" id="KW-1133">Transmembrane helix</keyword>
<feature type="region of interest" description="Disordered" evidence="1">
    <location>
        <begin position="290"/>
        <end position="339"/>
    </location>
</feature>
<organism evidence="3 4">
    <name type="scientific">Streptomyces rubrolavendulae</name>
    <dbReference type="NCBI Taxonomy" id="285473"/>
    <lineage>
        <taxon>Bacteria</taxon>
        <taxon>Bacillati</taxon>
        <taxon>Actinomycetota</taxon>
        <taxon>Actinomycetes</taxon>
        <taxon>Kitasatosporales</taxon>
        <taxon>Streptomycetaceae</taxon>
        <taxon>Streptomyces</taxon>
    </lineage>
</organism>
<feature type="region of interest" description="Disordered" evidence="1">
    <location>
        <begin position="37"/>
        <end position="106"/>
    </location>
</feature>
<keyword evidence="2" id="KW-0812">Transmembrane</keyword>
<dbReference type="PROSITE" id="PS51318">
    <property type="entry name" value="TAT"/>
    <property type="match status" value="1"/>
</dbReference>
<dbReference type="KEGG" id="srn:A4G23_01344"/>
<accession>A0A1D8FZB0</accession>
<gene>
    <name evidence="3" type="ORF">A4G23_01344</name>
</gene>
<dbReference type="AlphaFoldDB" id="A0A1D8FZB0"/>
<name>A0A1D8FZB0_9ACTN</name>
<dbReference type="InterPro" id="IPR006311">
    <property type="entry name" value="TAT_signal"/>
</dbReference>
<feature type="region of interest" description="Disordered" evidence="1">
    <location>
        <begin position="163"/>
        <end position="187"/>
    </location>
</feature>
<evidence type="ECO:0000313" key="3">
    <source>
        <dbReference type="EMBL" id="AOT58532.1"/>
    </source>
</evidence>
<dbReference type="RefSeq" id="WP_069976071.1">
    <property type="nucleotide sequence ID" value="NZ_CP017316.1"/>
</dbReference>
<evidence type="ECO:0000313" key="4">
    <source>
        <dbReference type="Proteomes" id="UP000095349"/>
    </source>
</evidence>
<feature type="transmembrane region" description="Helical" evidence="2">
    <location>
        <begin position="18"/>
        <end position="38"/>
    </location>
</feature>
<evidence type="ECO:0000256" key="2">
    <source>
        <dbReference type="SAM" id="Phobius"/>
    </source>
</evidence>
<dbReference type="OrthoDB" id="3830613at2"/>
<protein>
    <recommendedName>
        <fullName evidence="5">Large membrane protein</fullName>
    </recommendedName>
</protein>
<dbReference type="Proteomes" id="UP000095349">
    <property type="component" value="Chromosome"/>
</dbReference>
<sequence>MSDTETSTDAGPGRRRPLAVALVAAAVLAAGGGTYLAVGGPDGGARTVAGAADDGRGGPGASPSPGGTAPGGTAPGIAPGEPDPSGGERYRVAGPLPKAPEKGHAYRAPEKVTAADAARLAKALGFPGAPVKAPLGWRVGPERDGSGPSLHVDEAGHWRYEAQGPVTDDCPKGKRCPGDPTDRPVDDETARRAAAPLLEALGLADAVVRSEARGSVRTVTAEPRVDGLPTRDWGPRITVDAGGGVVSAEGRLSTPARSEAYPLISAEQAVRELNATVGATWPREGVGGCATAVPHLDGSGPATADGDRAGSGPADGDRAGEDPSGPCKPGTAVPKRPAEPEVTIRTAVLGLSPAVGRTGATLVPAWLFDGERDGRPYRFSYPAVPLERLYPTAEPSNLAVAPYGPGDRRLRVSFTGGACSPYLVRAYETDTRVRLRVFEIPGGPDRMCAAIALPVEATVVLEAPVGERAVVDAATGRPLPRSGSTPTK</sequence>
<keyword evidence="2" id="KW-0472">Membrane</keyword>
<evidence type="ECO:0000256" key="1">
    <source>
        <dbReference type="SAM" id="MobiDB-lite"/>
    </source>
</evidence>
<dbReference type="GeneID" id="33067541"/>
<dbReference type="STRING" id="285473.A4G23_01344"/>
<proteinExistence type="predicted"/>
<keyword evidence="4" id="KW-1185">Reference proteome</keyword>
<evidence type="ECO:0008006" key="5">
    <source>
        <dbReference type="Google" id="ProtNLM"/>
    </source>
</evidence>
<dbReference type="EMBL" id="CP017316">
    <property type="protein sequence ID" value="AOT58532.1"/>
    <property type="molecule type" value="Genomic_DNA"/>
</dbReference>
<feature type="compositionally biased region" description="Basic and acidic residues" evidence="1">
    <location>
        <begin position="169"/>
        <end position="187"/>
    </location>
</feature>
<feature type="compositionally biased region" description="Low complexity" evidence="1">
    <location>
        <begin position="37"/>
        <end position="52"/>
    </location>
</feature>
<reference evidence="3 4" key="1">
    <citation type="submission" date="2016-09" db="EMBL/GenBank/DDBJ databases">
        <title>Streptomyces rubrolavendulae MJM4426 Genome sequencing and assembly.</title>
        <authorList>
            <person name="Kim J.-G."/>
        </authorList>
    </citation>
    <scope>NUCLEOTIDE SEQUENCE [LARGE SCALE GENOMIC DNA]</scope>
    <source>
        <strain evidence="3 4">MJM4426</strain>
    </source>
</reference>